<dbReference type="Proteomes" id="UP001152300">
    <property type="component" value="Unassembled WGS sequence"/>
</dbReference>
<evidence type="ECO:0000256" key="1">
    <source>
        <dbReference type="SAM" id="MobiDB-lite"/>
    </source>
</evidence>
<feature type="compositionally biased region" description="Acidic residues" evidence="1">
    <location>
        <begin position="45"/>
        <end position="58"/>
    </location>
</feature>
<protein>
    <submittedName>
        <fullName evidence="2">Uncharacterized protein</fullName>
    </submittedName>
</protein>
<dbReference type="AlphaFoldDB" id="A0A9X0AJA1"/>
<accession>A0A9X0AJA1</accession>
<name>A0A9X0AJA1_9HELO</name>
<feature type="compositionally biased region" description="Pro residues" evidence="1">
    <location>
        <begin position="82"/>
        <end position="91"/>
    </location>
</feature>
<feature type="region of interest" description="Disordered" evidence="1">
    <location>
        <begin position="22"/>
        <end position="101"/>
    </location>
</feature>
<sequence length="687" mass="76010">MSSSELMATCPAMLLNILLTTPSDDDTETNFAQTKEPFDITSNAEFDDFDDSEGDAEIDTTKNNLSDPTDNNSQSPVQIPEPAEPPTPPHTSTPSESSDPTTDELLQYAFDIALFAVNPDSHQERLLTSLNQEMEDLARLRVVITRKPVVFMARGPLAGMGLKIEDLPEWVISPVVEQGGFEPIGGSEPIQGLRPDDESHPIDEFPSLAPPQYRNDASVLGTLSSNAVGPRAPFAGMGLRIEDLPEWAISPVVEQDGFKFADGFQPVDGFQSVVEFQPPSRLQSLTSPQQHIKACSLGSLVDTPLITKSSPLNLLNRAMDKNYLNIIHGGEAEWDISSSAAEELFQPSPDEEPLPIEEEQNNDTLIPLSAPILENLSTPDLSEMDLDLPDDMRSLFQVLPKRSKHPESSLKSLKREEMNERFIIGDGSENPRSLIVQGFVTPSRPITLSEQFEPRIFRPRSVGASSPHNPPEIAQQNNTYTNIDIWPTIALALGIPILPSHLLTPSSLQALGTTSKQAELEEGYLSDELHQWALHQHRIFVWINSGALDNGIDGIVEEPVIFSQGEGLYEDCDGENSENSVLWDYEDVESFARSEPVHFRRNLEWIQGVDVEGEKGSVCTLPDEVYNFSGDEEFIHRSVSEPVEESNGWSAVLEEYYEKKRNVGEESKLSSSSNQSLVHGIRKSLVF</sequence>
<feature type="compositionally biased region" description="Polar residues" evidence="1">
    <location>
        <begin position="61"/>
        <end position="77"/>
    </location>
</feature>
<dbReference type="EMBL" id="JAPEIS010000011">
    <property type="protein sequence ID" value="KAJ8061993.1"/>
    <property type="molecule type" value="Genomic_DNA"/>
</dbReference>
<organism evidence="2 3">
    <name type="scientific">Sclerotinia nivalis</name>
    <dbReference type="NCBI Taxonomy" id="352851"/>
    <lineage>
        <taxon>Eukaryota</taxon>
        <taxon>Fungi</taxon>
        <taxon>Dikarya</taxon>
        <taxon>Ascomycota</taxon>
        <taxon>Pezizomycotina</taxon>
        <taxon>Leotiomycetes</taxon>
        <taxon>Helotiales</taxon>
        <taxon>Sclerotiniaceae</taxon>
        <taxon>Sclerotinia</taxon>
    </lineage>
</organism>
<feature type="compositionally biased region" description="Low complexity" evidence="1">
    <location>
        <begin position="92"/>
        <end position="101"/>
    </location>
</feature>
<evidence type="ECO:0000313" key="2">
    <source>
        <dbReference type="EMBL" id="KAJ8061993.1"/>
    </source>
</evidence>
<evidence type="ECO:0000313" key="3">
    <source>
        <dbReference type="Proteomes" id="UP001152300"/>
    </source>
</evidence>
<dbReference type="OrthoDB" id="3555855at2759"/>
<reference evidence="2" key="1">
    <citation type="submission" date="2022-11" db="EMBL/GenBank/DDBJ databases">
        <title>Genome Resource of Sclerotinia nivalis Strain SnTB1, a Plant Pathogen Isolated from American Ginseng.</title>
        <authorList>
            <person name="Fan S."/>
        </authorList>
    </citation>
    <scope>NUCLEOTIDE SEQUENCE</scope>
    <source>
        <strain evidence="2">SnTB1</strain>
    </source>
</reference>
<keyword evidence="3" id="KW-1185">Reference proteome</keyword>
<comment type="caution">
    <text evidence="2">The sequence shown here is derived from an EMBL/GenBank/DDBJ whole genome shotgun (WGS) entry which is preliminary data.</text>
</comment>
<gene>
    <name evidence="2" type="ORF">OCU04_009776</name>
</gene>
<proteinExistence type="predicted"/>